<feature type="compositionally biased region" description="Basic and acidic residues" evidence="1">
    <location>
        <begin position="245"/>
        <end position="260"/>
    </location>
</feature>
<name>A0A8T0G7K7_CERPU</name>
<evidence type="ECO:0000313" key="4">
    <source>
        <dbReference type="Proteomes" id="UP000822688"/>
    </source>
</evidence>
<keyword evidence="2" id="KW-1133">Transmembrane helix</keyword>
<keyword evidence="4" id="KW-1185">Reference proteome</keyword>
<accession>A0A8T0G7K7</accession>
<keyword evidence="2" id="KW-0812">Transmembrane</keyword>
<sequence length="371" mass="42514">MKNRRSGWRYSNEERRDSGREWRVRSSNQRGEPAVQHRHNPLREERRDERATGWGGTERIDYAPSSTAPSNRPVDIKETEAKCDDGWGASPVDDNVSADLTSAWEALATTNLSDWSKPPQIESVEHWDDTGAKETWDFITAGRSPVNNPDLYLEKNIDWNSRIPPDLLAFVDNRCRHRMASPPRSGSPVLLGLETLVHNLGDAQPQLNDNVVNSKENLEQGGGSGSWGDSKPGQRRTKQQVNERVSGEKHSTLMRDDYKDRGRKRRGDKDEYHRKPRFRTAHRLVRLCESIELKNMLLDLPAKESLLRNADFSTDFEACFYVEMVQMLKLVFNHIELLHLHVLFLCLCVLVLFVDSFKVGKCAYDIVAAYR</sequence>
<proteinExistence type="predicted"/>
<evidence type="ECO:0000313" key="3">
    <source>
        <dbReference type="EMBL" id="KAG0554815.1"/>
    </source>
</evidence>
<protein>
    <submittedName>
        <fullName evidence="3">Uncharacterized protein</fullName>
    </submittedName>
</protein>
<keyword evidence="2" id="KW-0472">Membrane</keyword>
<evidence type="ECO:0000256" key="1">
    <source>
        <dbReference type="SAM" id="MobiDB-lite"/>
    </source>
</evidence>
<evidence type="ECO:0000256" key="2">
    <source>
        <dbReference type="SAM" id="Phobius"/>
    </source>
</evidence>
<feature type="region of interest" description="Disordered" evidence="1">
    <location>
        <begin position="1"/>
        <end position="73"/>
    </location>
</feature>
<feature type="region of interest" description="Disordered" evidence="1">
    <location>
        <begin position="215"/>
        <end position="273"/>
    </location>
</feature>
<gene>
    <name evidence="3" type="ORF">KC19_12G121400</name>
</gene>
<comment type="caution">
    <text evidence="3">The sequence shown here is derived from an EMBL/GenBank/DDBJ whole genome shotgun (WGS) entry which is preliminary data.</text>
</comment>
<organism evidence="3 4">
    <name type="scientific">Ceratodon purpureus</name>
    <name type="common">Fire moss</name>
    <name type="synonym">Dicranum purpureum</name>
    <dbReference type="NCBI Taxonomy" id="3225"/>
    <lineage>
        <taxon>Eukaryota</taxon>
        <taxon>Viridiplantae</taxon>
        <taxon>Streptophyta</taxon>
        <taxon>Embryophyta</taxon>
        <taxon>Bryophyta</taxon>
        <taxon>Bryophytina</taxon>
        <taxon>Bryopsida</taxon>
        <taxon>Dicranidae</taxon>
        <taxon>Pseudoditrichales</taxon>
        <taxon>Ditrichaceae</taxon>
        <taxon>Ceratodon</taxon>
    </lineage>
</organism>
<dbReference type="EMBL" id="CM026433">
    <property type="protein sequence ID" value="KAG0554815.1"/>
    <property type="molecule type" value="Genomic_DNA"/>
</dbReference>
<reference evidence="3" key="1">
    <citation type="submission" date="2020-06" db="EMBL/GenBank/DDBJ databases">
        <title>WGS assembly of Ceratodon purpureus strain R40.</title>
        <authorList>
            <person name="Carey S.B."/>
            <person name="Jenkins J."/>
            <person name="Shu S."/>
            <person name="Lovell J.T."/>
            <person name="Sreedasyam A."/>
            <person name="Maumus F."/>
            <person name="Tiley G.P."/>
            <person name="Fernandez-Pozo N."/>
            <person name="Barry K."/>
            <person name="Chen C."/>
            <person name="Wang M."/>
            <person name="Lipzen A."/>
            <person name="Daum C."/>
            <person name="Saski C.A."/>
            <person name="Payton A.C."/>
            <person name="Mcbreen J.C."/>
            <person name="Conrad R.E."/>
            <person name="Kollar L.M."/>
            <person name="Olsson S."/>
            <person name="Huttunen S."/>
            <person name="Landis J.B."/>
            <person name="Wickett N.J."/>
            <person name="Johnson M.G."/>
            <person name="Rensing S.A."/>
            <person name="Grimwood J."/>
            <person name="Schmutz J."/>
            <person name="Mcdaniel S.F."/>
        </authorList>
    </citation>
    <scope>NUCLEOTIDE SEQUENCE</scope>
    <source>
        <strain evidence="3">R40</strain>
    </source>
</reference>
<dbReference type="AlphaFoldDB" id="A0A8T0G7K7"/>
<dbReference type="Proteomes" id="UP000822688">
    <property type="component" value="Chromosome 12"/>
</dbReference>
<feature type="compositionally biased region" description="Basic and acidic residues" evidence="1">
    <location>
        <begin position="11"/>
        <end position="24"/>
    </location>
</feature>
<feature type="compositionally biased region" description="Basic and acidic residues" evidence="1">
    <location>
        <begin position="41"/>
        <end position="51"/>
    </location>
</feature>
<feature type="transmembrane region" description="Helical" evidence="2">
    <location>
        <begin position="337"/>
        <end position="354"/>
    </location>
</feature>